<keyword evidence="4" id="KW-0645">Protease</keyword>
<dbReference type="GO" id="GO:0008233">
    <property type="term" value="F:peptidase activity"/>
    <property type="evidence" value="ECO:0007669"/>
    <property type="project" value="UniProtKB-KW"/>
</dbReference>
<dbReference type="EMBL" id="JAPCID010000032">
    <property type="protein sequence ID" value="MDA0140043.1"/>
    <property type="molecule type" value="Genomic_DNA"/>
</dbReference>
<dbReference type="PRINTS" id="PR00722">
    <property type="entry name" value="CHYMOTRYPSIN"/>
</dbReference>
<name>A0ABT4RNA7_9ACTN</name>
<dbReference type="PROSITE" id="PS50240">
    <property type="entry name" value="TRYPSIN_DOM"/>
    <property type="match status" value="1"/>
</dbReference>
<gene>
    <name evidence="4" type="ORF">OJ962_21240</name>
</gene>
<dbReference type="GO" id="GO:0006508">
    <property type="term" value="P:proteolysis"/>
    <property type="evidence" value="ECO:0007669"/>
    <property type="project" value="UniProtKB-KW"/>
</dbReference>
<keyword evidence="4" id="KW-0378">Hydrolase</keyword>
<comment type="caution">
    <text evidence="4">The sequence shown here is derived from an EMBL/GenBank/DDBJ whole genome shotgun (WGS) entry which is preliminary data.</text>
</comment>
<dbReference type="PANTHER" id="PTHR24276">
    <property type="entry name" value="POLYSERASE-RELATED"/>
    <property type="match status" value="1"/>
</dbReference>
<dbReference type="RefSeq" id="WP_202955048.1">
    <property type="nucleotide sequence ID" value="NZ_JAPCID010000032.1"/>
</dbReference>
<reference evidence="4" key="1">
    <citation type="submission" date="2022-10" db="EMBL/GenBank/DDBJ databases">
        <title>The WGS of Solirubrobacter sp. CPCC 204708.</title>
        <authorList>
            <person name="Jiang Z."/>
        </authorList>
    </citation>
    <scope>NUCLEOTIDE SEQUENCE</scope>
    <source>
        <strain evidence="4">CPCC 204708</strain>
    </source>
</reference>
<dbReference type="CDD" id="cd00190">
    <property type="entry name" value="Tryp_SPc"/>
    <property type="match status" value="1"/>
</dbReference>
<evidence type="ECO:0000256" key="1">
    <source>
        <dbReference type="ARBA" id="ARBA00007664"/>
    </source>
</evidence>
<organism evidence="4 5">
    <name type="scientific">Solirubrobacter deserti</name>
    <dbReference type="NCBI Taxonomy" id="2282478"/>
    <lineage>
        <taxon>Bacteria</taxon>
        <taxon>Bacillati</taxon>
        <taxon>Actinomycetota</taxon>
        <taxon>Thermoleophilia</taxon>
        <taxon>Solirubrobacterales</taxon>
        <taxon>Solirubrobacteraceae</taxon>
        <taxon>Solirubrobacter</taxon>
    </lineage>
</organism>
<keyword evidence="2" id="KW-1015">Disulfide bond</keyword>
<feature type="domain" description="Peptidase S1" evidence="3">
    <location>
        <begin position="12"/>
        <end position="282"/>
    </location>
</feature>
<evidence type="ECO:0000313" key="5">
    <source>
        <dbReference type="Proteomes" id="UP001147700"/>
    </source>
</evidence>
<dbReference type="PANTHER" id="PTHR24276:SF91">
    <property type="entry name" value="AT26814P-RELATED"/>
    <property type="match status" value="1"/>
</dbReference>
<keyword evidence="5" id="KW-1185">Reference proteome</keyword>
<dbReference type="InterPro" id="IPR043504">
    <property type="entry name" value="Peptidase_S1_PA_chymotrypsin"/>
</dbReference>
<dbReference type="Pfam" id="PF00089">
    <property type="entry name" value="Trypsin"/>
    <property type="match status" value="1"/>
</dbReference>
<evidence type="ECO:0000259" key="3">
    <source>
        <dbReference type="PROSITE" id="PS50240"/>
    </source>
</evidence>
<evidence type="ECO:0000313" key="4">
    <source>
        <dbReference type="EMBL" id="MDA0140043.1"/>
    </source>
</evidence>
<dbReference type="SMART" id="SM00020">
    <property type="entry name" value="Tryp_SPc"/>
    <property type="match status" value="1"/>
</dbReference>
<dbReference type="PROSITE" id="PS00134">
    <property type="entry name" value="TRYPSIN_HIS"/>
    <property type="match status" value="1"/>
</dbReference>
<dbReference type="SUPFAM" id="SSF50494">
    <property type="entry name" value="Trypsin-like serine proteases"/>
    <property type="match status" value="1"/>
</dbReference>
<dbReference type="InterPro" id="IPR018114">
    <property type="entry name" value="TRYPSIN_HIS"/>
</dbReference>
<sequence>MLASVLLASASIFHGTPAELPAFVSLSQGGHFCGGSLIAPDRVLTAAHCVQGARPGSFRVIVGGRARAWRGTYFSERYRVIPSPVAPEDVNASAAVRDVAVIVLRRPVTDVAPLPLATTAPADGEATVTIGRGMTGPASDVSDAPRSANQQVLPAATCKGYFKRLLAPSLHLCTQDPTANKAQACPGDSGSPVLVTREGVLQQAGVVSWGGETQRRLCGEGPADVAERVLPHLALLTGPLPERLAPYAIRTPRVTPAGRCDRGRWGPAGAKVRARWTGRGSQRTCVITARTAGGWSDYSAR</sequence>
<comment type="similarity">
    <text evidence="1">Belongs to the peptidase S1 family.</text>
</comment>
<protein>
    <submittedName>
        <fullName evidence="4">Serine protease</fullName>
    </submittedName>
</protein>
<dbReference type="InterPro" id="IPR001254">
    <property type="entry name" value="Trypsin_dom"/>
</dbReference>
<accession>A0ABT4RNA7</accession>
<dbReference type="InterPro" id="IPR009003">
    <property type="entry name" value="Peptidase_S1_PA"/>
</dbReference>
<dbReference type="Proteomes" id="UP001147700">
    <property type="component" value="Unassembled WGS sequence"/>
</dbReference>
<dbReference type="InterPro" id="IPR050430">
    <property type="entry name" value="Peptidase_S1"/>
</dbReference>
<dbReference type="Gene3D" id="2.40.10.10">
    <property type="entry name" value="Trypsin-like serine proteases"/>
    <property type="match status" value="1"/>
</dbReference>
<proteinExistence type="inferred from homology"/>
<evidence type="ECO:0000256" key="2">
    <source>
        <dbReference type="ARBA" id="ARBA00023157"/>
    </source>
</evidence>
<dbReference type="InterPro" id="IPR001314">
    <property type="entry name" value="Peptidase_S1A"/>
</dbReference>